<dbReference type="SUPFAM" id="SSF47413">
    <property type="entry name" value="lambda repressor-like DNA-binding domains"/>
    <property type="match status" value="1"/>
</dbReference>
<dbReference type="CDD" id="cd00093">
    <property type="entry name" value="HTH_XRE"/>
    <property type="match status" value="1"/>
</dbReference>
<evidence type="ECO:0000313" key="2">
    <source>
        <dbReference type="EMBL" id="SVB34731.1"/>
    </source>
</evidence>
<dbReference type="PANTHER" id="PTHR34475:SF1">
    <property type="entry name" value="CYTOSKELETON PROTEIN RODZ"/>
    <property type="match status" value="1"/>
</dbReference>
<keyword evidence="1" id="KW-0812">Transmembrane</keyword>
<feature type="transmembrane region" description="Helical" evidence="1">
    <location>
        <begin position="125"/>
        <end position="142"/>
    </location>
</feature>
<dbReference type="Pfam" id="PF13413">
    <property type="entry name" value="HTH_25"/>
    <property type="match status" value="1"/>
</dbReference>
<dbReference type="AlphaFoldDB" id="A0A382DAN4"/>
<dbReference type="GO" id="GO:0003677">
    <property type="term" value="F:DNA binding"/>
    <property type="evidence" value="ECO:0007669"/>
    <property type="project" value="InterPro"/>
</dbReference>
<dbReference type="PANTHER" id="PTHR34475">
    <property type="match status" value="1"/>
</dbReference>
<dbReference type="InterPro" id="IPR010982">
    <property type="entry name" value="Lambda_DNA-bd_dom_sf"/>
</dbReference>
<dbReference type="InterPro" id="IPR050400">
    <property type="entry name" value="Bact_Cytoskel_RodZ"/>
</dbReference>
<keyword evidence="1" id="KW-1133">Transmembrane helix</keyword>
<evidence type="ECO:0000256" key="1">
    <source>
        <dbReference type="SAM" id="Phobius"/>
    </source>
</evidence>
<gene>
    <name evidence="2" type="ORF">METZ01_LOCUS187585</name>
</gene>
<reference evidence="2" key="1">
    <citation type="submission" date="2018-05" db="EMBL/GenBank/DDBJ databases">
        <authorList>
            <person name="Lanie J.A."/>
            <person name="Ng W.-L."/>
            <person name="Kazmierczak K.M."/>
            <person name="Andrzejewski T.M."/>
            <person name="Davidsen T.M."/>
            <person name="Wayne K.J."/>
            <person name="Tettelin H."/>
            <person name="Glass J.I."/>
            <person name="Rusch D."/>
            <person name="Podicherti R."/>
            <person name="Tsui H.-C.T."/>
            <person name="Winkler M.E."/>
        </authorList>
    </citation>
    <scope>NUCLEOTIDE SEQUENCE</scope>
</reference>
<name>A0A382DAN4_9ZZZZ</name>
<keyword evidence="1" id="KW-0472">Membrane</keyword>
<organism evidence="2">
    <name type="scientific">marine metagenome</name>
    <dbReference type="NCBI Taxonomy" id="408172"/>
    <lineage>
        <taxon>unclassified sequences</taxon>
        <taxon>metagenomes</taxon>
        <taxon>ecological metagenomes</taxon>
    </lineage>
</organism>
<dbReference type="InterPro" id="IPR001387">
    <property type="entry name" value="Cro/C1-type_HTH"/>
</dbReference>
<evidence type="ECO:0008006" key="3">
    <source>
        <dbReference type="Google" id="ProtNLM"/>
    </source>
</evidence>
<dbReference type="EMBL" id="UINC01038150">
    <property type="protein sequence ID" value="SVB34731.1"/>
    <property type="molecule type" value="Genomic_DNA"/>
</dbReference>
<proteinExistence type="predicted"/>
<sequence length="279" mass="32206">MALFYKELKELRNSRDISLEEIHDRTKINIKYLHGIENGNFEILPVPYVRLFLRAYTEEIGGDSQRALEQLDSFLGTNRPHVQLSPSVSDIQEDDIIAKDEIDADDQAFFSSSDKKLRQDMTKGGILLIVFIFAIIVFQKIFKEDDIAMATDNVPILTQRVQAISEIQLLTDFMLDKNDQRLLPVAPPFYVKLITMDQIAFTIRLDSAEIRSKFLQANDEYDFVGIENKTDFLFTDTKGLSIYLNAHSLQNISNYEHPLKLTLKPNPPTMIVQWYKPLR</sequence>
<protein>
    <recommendedName>
        <fullName evidence="3">HTH cro/C1-type domain-containing protein</fullName>
    </recommendedName>
</protein>
<accession>A0A382DAN4</accession>
<dbReference type="Gene3D" id="1.10.260.40">
    <property type="entry name" value="lambda repressor-like DNA-binding domains"/>
    <property type="match status" value="1"/>
</dbReference>